<dbReference type="InterPro" id="IPR050553">
    <property type="entry name" value="Thioredoxin_ResA/DsbE_sf"/>
</dbReference>
<keyword evidence="2" id="KW-0201">Cytochrome c-type biogenesis</keyword>
<evidence type="ECO:0000256" key="4">
    <source>
        <dbReference type="ARBA" id="ARBA00023284"/>
    </source>
</evidence>
<proteinExistence type="predicted"/>
<organism evidence="7 8">
    <name type="scientific">Haoranjiania flava</name>
    <dbReference type="NCBI Taxonomy" id="1856322"/>
    <lineage>
        <taxon>Bacteria</taxon>
        <taxon>Pseudomonadati</taxon>
        <taxon>Bacteroidota</taxon>
        <taxon>Chitinophagia</taxon>
        <taxon>Chitinophagales</taxon>
        <taxon>Chitinophagaceae</taxon>
        <taxon>Haoranjiania</taxon>
    </lineage>
</organism>
<dbReference type="InterPro" id="IPR000866">
    <property type="entry name" value="AhpC/TSA"/>
</dbReference>
<evidence type="ECO:0000256" key="2">
    <source>
        <dbReference type="ARBA" id="ARBA00022748"/>
    </source>
</evidence>
<evidence type="ECO:0000313" key="7">
    <source>
        <dbReference type="EMBL" id="MCU7693310.1"/>
    </source>
</evidence>
<dbReference type="GO" id="GO:0030313">
    <property type="term" value="C:cell envelope"/>
    <property type="evidence" value="ECO:0007669"/>
    <property type="project" value="UniProtKB-SubCell"/>
</dbReference>
<feature type="signal peptide" evidence="5">
    <location>
        <begin position="1"/>
        <end position="17"/>
    </location>
</feature>
<evidence type="ECO:0000313" key="8">
    <source>
        <dbReference type="Proteomes" id="UP001209317"/>
    </source>
</evidence>
<reference evidence="7" key="1">
    <citation type="submission" date="2022-10" db="EMBL/GenBank/DDBJ databases">
        <authorList>
            <person name="Kim H.S."/>
            <person name="Kim J.-S."/>
            <person name="Suh M.K."/>
            <person name="Eom M.K."/>
            <person name="Lee J.-S."/>
        </authorList>
    </citation>
    <scope>NUCLEOTIDE SEQUENCE</scope>
    <source>
        <strain evidence="7">LIP-5</strain>
    </source>
</reference>
<name>A0AAE3IJR4_9BACT</name>
<dbReference type="GO" id="GO:0017004">
    <property type="term" value="P:cytochrome complex assembly"/>
    <property type="evidence" value="ECO:0007669"/>
    <property type="project" value="UniProtKB-KW"/>
</dbReference>
<dbReference type="PROSITE" id="PS51257">
    <property type="entry name" value="PROKAR_LIPOPROTEIN"/>
    <property type="match status" value="1"/>
</dbReference>
<dbReference type="InterPro" id="IPR025380">
    <property type="entry name" value="DUF4369"/>
</dbReference>
<dbReference type="InterPro" id="IPR017937">
    <property type="entry name" value="Thioredoxin_CS"/>
</dbReference>
<dbReference type="PANTHER" id="PTHR42852:SF6">
    <property type="entry name" value="THIOL:DISULFIDE INTERCHANGE PROTEIN DSBE"/>
    <property type="match status" value="1"/>
</dbReference>
<dbReference type="PROSITE" id="PS00194">
    <property type="entry name" value="THIOREDOXIN_1"/>
    <property type="match status" value="1"/>
</dbReference>
<dbReference type="AlphaFoldDB" id="A0AAE3IJR4"/>
<keyword evidence="3" id="KW-1015">Disulfide bond</keyword>
<dbReference type="EMBL" id="JAOTPL010000002">
    <property type="protein sequence ID" value="MCU7693310.1"/>
    <property type="molecule type" value="Genomic_DNA"/>
</dbReference>
<dbReference type="GO" id="GO:0016209">
    <property type="term" value="F:antioxidant activity"/>
    <property type="evidence" value="ECO:0007669"/>
    <property type="project" value="InterPro"/>
</dbReference>
<accession>A0AAE3IJR4</accession>
<evidence type="ECO:0000256" key="3">
    <source>
        <dbReference type="ARBA" id="ARBA00023157"/>
    </source>
</evidence>
<gene>
    <name evidence="7" type="ORF">OD355_02130</name>
</gene>
<evidence type="ECO:0000256" key="1">
    <source>
        <dbReference type="ARBA" id="ARBA00004196"/>
    </source>
</evidence>
<dbReference type="Proteomes" id="UP001209317">
    <property type="component" value="Unassembled WGS sequence"/>
</dbReference>
<dbReference type="RefSeq" id="WP_263036796.1">
    <property type="nucleotide sequence ID" value="NZ_JAOTPL010000002.1"/>
</dbReference>
<dbReference type="InterPro" id="IPR013766">
    <property type="entry name" value="Thioredoxin_domain"/>
</dbReference>
<comment type="caution">
    <text evidence="7">The sequence shown here is derived from an EMBL/GenBank/DDBJ whole genome shotgun (WGS) entry which is preliminary data.</text>
</comment>
<feature type="chain" id="PRO_5041940152" evidence="5">
    <location>
        <begin position="18"/>
        <end position="392"/>
    </location>
</feature>
<dbReference type="Pfam" id="PF14289">
    <property type="entry name" value="DUF4369"/>
    <property type="match status" value="1"/>
</dbReference>
<dbReference type="InterPro" id="IPR036249">
    <property type="entry name" value="Thioredoxin-like_sf"/>
</dbReference>
<keyword evidence="4" id="KW-0676">Redox-active center</keyword>
<keyword evidence="5" id="KW-0732">Signal</keyword>
<protein>
    <submittedName>
        <fullName evidence="7">AhpC/TSA family protein</fullName>
    </submittedName>
</protein>
<dbReference type="Pfam" id="PF00578">
    <property type="entry name" value="AhpC-TSA"/>
    <property type="match status" value="1"/>
</dbReference>
<dbReference type="SUPFAM" id="SSF52833">
    <property type="entry name" value="Thioredoxin-like"/>
    <property type="match status" value="1"/>
</dbReference>
<dbReference type="Gene3D" id="3.40.30.10">
    <property type="entry name" value="Glutaredoxin"/>
    <property type="match status" value="1"/>
</dbReference>
<evidence type="ECO:0000259" key="6">
    <source>
        <dbReference type="PROSITE" id="PS51352"/>
    </source>
</evidence>
<sequence length="392" mass="42824">MFFKKNLLLLAIIVLLAACNSKNDSGKFTVSGKLVNLKATNISLDQLTFESTPAQTIDTVKVADDGSFQLEGPGSEEEGVYRLVIDGSESNQWIFINDNKDITVTLDGKDLMNSKAEGSPQTAELYTFLGEYRVKDSLLMQDLVKLDALETKTTRSASEDSLITALNNSRQPKIDELNKTVQNFVENAKSPAAVYFAIAALATRSMEPAALASLSKSAAARHKGHKKLSDLSGFIEKELKAMNSGGSQAGNGYALMNQQAPDLEMQTPDGKNMKISDLKGKYVLVDFWASWCGPCRGENPNLVAAYDKYKAKNFTILGVSLDKDKAAWVKAIKDDKLTWSHMSDLKFWESASVPAYGFQGIPFNVLLDPSGKIIANDLRGGDLDKKLAEILK</sequence>
<evidence type="ECO:0000256" key="5">
    <source>
        <dbReference type="SAM" id="SignalP"/>
    </source>
</evidence>
<dbReference type="PANTHER" id="PTHR42852">
    <property type="entry name" value="THIOL:DISULFIDE INTERCHANGE PROTEIN DSBE"/>
    <property type="match status" value="1"/>
</dbReference>
<dbReference type="CDD" id="cd02966">
    <property type="entry name" value="TlpA_like_family"/>
    <property type="match status" value="1"/>
</dbReference>
<comment type="subcellular location">
    <subcellularLocation>
        <location evidence="1">Cell envelope</location>
    </subcellularLocation>
</comment>
<dbReference type="GO" id="GO:0016491">
    <property type="term" value="F:oxidoreductase activity"/>
    <property type="evidence" value="ECO:0007669"/>
    <property type="project" value="InterPro"/>
</dbReference>
<feature type="domain" description="Thioredoxin" evidence="6">
    <location>
        <begin position="254"/>
        <end position="392"/>
    </location>
</feature>
<keyword evidence="8" id="KW-1185">Reference proteome</keyword>
<dbReference type="PROSITE" id="PS51352">
    <property type="entry name" value="THIOREDOXIN_2"/>
    <property type="match status" value="1"/>
</dbReference>